<name>A0A6M0INV8_9BACT</name>
<dbReference type="EMBL" id="JAAGNZ010000002">
    <property type="protein sequence ID" value="NEU69744.1"/>
    <property type="molecule type" value="Genomic_DNA"/>
</dbReference>
<dbReference type="RefSeq" id="WP_164042371.1">
    <property type="nucleotide sequence ID" value="NZ_JAAGNZ010000002.1"/>
</dbReference>
<reference evidence="1 2" key="1">
    <citation type="submission" date="2020-02" db="EMBL/GenBank/DDBJ databases">
        <title>Draft genome sequence of two Spirosoma agri KCTC 52727 and Spirosoma terrae KCTC 52035.</title>
        <authorList>
            <person name="Rojas J."/>
            <person name="Ambika Manirajan B."/>
            <person name="Ratering S."/>
            <person name="Suarez C."/>
            <person name="Schnell S."/>
        </authorList>
    </citation>
    <scope>NUCLEOTIDE SEQUENCE [LARGE SCALE GENOMIC DNA]</scope>
    <source>
        <strain evidence="1 2">KCTC 52727</strain>
    </source>
</reference>
<proteinExistence type="predicted"/>
<protein>
    <submittedName>
        <fullName evidence="1">Uncharacterized protein</fullName>
    </submittedName>
</protein>
<gene>
    <name evidence="1" type="ORF">GK091_22885</name>
</gene>
<dbReference type="AlphaFoldDB" id="A0A6M0INV8"/>
<keyword evidence="2" id="KW-1185">Reference proteome</keyword>
<evidence type="ECO:0000313" key="2">
    <source>
        <dbReference type="Proteomes" id="UP000477386"/>
    </source>
</evidence>
<organism evidence="1 2">
    <name type="scientific">Spirosoma agri</name>
    <dbReference type="NCBI Taxonomy" id="1987381"/>
    <lineage>
        <taxon>Bacteria</taxon>
        <taxon>Pseudomonadati</taxon>
        <taxon>Bacteroidota</taxon>
        <taxon>Cytophagia</taxon>
        <taxon>Cytophagales</taxon>
        <taxon>Cytophagaceae</taxon>
        <taxon>Spirosoma</taxon>
    </lineage>
</organism>
<evidence type="ECO:0000313" key="1">
    <source>
        <dbReference type="EMBL" id="NEU69744.1"/>
    </source>
</evidence>
<dbReference type="Proteomes" id="UP000477386">
    <property type="component" value="Unassembled WGS sequence"/>
</dbReference>
<accession>A0A6M0INV8</accession>
<comment type="caution">
    <text evidence="1">The sequence shown here is derived from an EMBL/GenBank/DDBJ whole genome shotgun (WGS) entry which is preliminary data.</text>
</comment>
<sequence>MKTHEELVDEVYRNASFRSEFICYVKLSNALKTEIEVWTQARYQEPAPWTKRAPTFLRYDDLIGNLTYDKVGNLSVFADSPQIAKFKQNICFLYSSLARGLAVRYELDRNQVVNVIRDVAIRHA</sequence>